<dbReference type="InterPro" id="IPR050808">
    <property type="entry name" value="Phage_Integrase"/>
</dbReference>
<evidence type="ECO:0000256" key="1">
    <source>
        <dbReference type="ARBA" id="ARBA00008857"/>
    </source>
</evidence>
<keyword evidence="3" id="KW-0238">DNA-binding</keyword>
<keyword evidence="4" id="KW-0233">DNA recombination</keyword>
<dbReference type="Gene3D" id="1.10.150.130">
    <property type="match status" value="1"/>
</dbReference>
<keyword evidence="2" id="KW-0229">DNA integration</keyword>
<evidence type="ECO:0000256" key="3">
    <source>
        <dbReference type="ARBA" id="ARBA00023125"/>
    </source>
</evidence>
<accession>A0A3M5BZX2</accession>
<dbReference type="InterPro" id="IPR010998">
    <property type="entry name" value="Integrase_recombinase_N"/>
</dbReference>
<dbReference type="PROSITE" id="PS51898">
    <property type="entry name" value="TYR_RECOMBINASE"/>
    <property type="match status" value="1"/>
</dbReference>
<dbReference type="InterPro" id="IPR011010">
    <property type="entry name" value="DNA_brk_join_enz"/>
</dbReference>
<evidence type="ECO:0000313" key="7">
    <source>
        <dbReference type="Proteomes" id="UP000269801"/>
    </source>
</evidence>
<organism evidence="6 7">
    <name type="scientific">Pseudomonas savastanoi</name>
    <name type="common">Pseudomonas syringae pv. savastanoi</name>
    <dbReference type="NCBI Taxonomy" id="29438"/>
    <lineage>
        <taxon>Bacteria</taxon>
        <taxon>Pseudomonadati</taxon>
        <taxon>Pseudomonadota</taxon>
        <taxon>Gammaproteobacteria</taxon>
        <taxon>Pseudomonadales</taxon>
        <taxon>Pseudomonadaceae</taxon>
        <taxon>Pseudomonas</taxon>
    </lineage>
</organism>
<dbReference type="Pfam" id="PF00589">
    <property type="entry name" value="Phage_integrase"/>
    <property type="match status" value="1"/>
</dbReference>
<evidence type="ECO:0000259" key="5">
    <source>
        <dbReference type="PROSITE" id="PS51898"/>
    </source>
</evidence>
<name>A0A3M5BZX2_PSESS</name>
<dbReference type="SUPFAM" id="SSF56349">
    <property type="entry name" value="DNA breaking-rejoining enzymes"/>
    <property type="match status" value="1"/>
</dbReference>
<dbReference type="EMBL" id="RBSL01000055">
    <property type="protein sequence ID" value="RMS30709.1"/>
    <property type="molecule type" value="Genomic_DNA"/>
</dbReference>
<protein>
    <submittedName>
        <fullName evidence="6">Integrase protein</fullName>
    </submittedName>
</protein>
<evidence type="ECO:0000313" key="6">
    <source>
        <dbReference type="EMBL" id="RMS30709.1"/>
    </source>
</evidence>
<dbReference type="CDD" id="cd00801">
    <property type="entry name" value="INT_P4_C"/>
    <property type="match status" value="1"/>
</dbReference>
<dbReference type="PANTHER" id="PTHR30629:SF2">
    <property type="entry name" value="PROPHAGE INTEGRASE INTS-RELATED"/>
    <property type="match status" value="1"/>
</dbReference>
<gene>
    <name evidence="6" type="ORF">ALP70_01082</name>
</gene>
<dbReference type="AlphaFoldDB" id="A0A3M5BZX2"/>
<dbReference type="Pfam" id="PF22022">
    <property type="entry name" value="Phage_int_M"/>
    <property type="match status" value="1"/>
</dbReference>
<dbReference type="Proteomes" id="UP000269801">
    <property type="component" value="Unassembled WGS sequence"/>
</dbReference>
<evidence type="ECO:0000256" key="2">
    <source>
        <dbReference type="ARBA" id="ARBA00022908"/>
    </source>
</evidence>
<comment type="similarity">
    <text evidence="1">Belongs to the 'phage' integrase family.</text>
</comment>
<sequence>MCTSYIERYAKPRKRSWREDERQLLRDVVPTLGRTLAKNVQRREIVALIDKKVDAGAGVAANRLLAVVRKMFAWAVERGELNESPVAGVSRQHRERSRERVLSFEEIQTFYAAVTATDWIKATPPVRKSLGVMLLTGQRKGEVLAMRWEDISNESDGYWWTIPAAVAKNRRTHRVPLDNLVLDLIGKPETGKTGPVFESLRKPGSPVIDTAPAHALRDEFAPDRFFNNLAPFTPHDLRRTVATALSCLGYPRLILMKVLNHTDPSVSAVYDRYSYDQEKREALTRWGEMLYATQDPMHGYDKDTGQELTEYRFVDEWRRMLPA</sequence>
<dbReference type="InterPro" id="IPR002104">
    <property type="entry name" value="Integrase_catalytic"/>
</dbReference>
<dbReference type="GO" id="GO:0015074">
    <property type="term" value="P:DNA integration"/>
    <property type="evidence" value="ECO:0007669"/>
    <property type="project" value="UniProtKB-KW"/>
</dbReference>
<evidence type="ECO:0000256" key="4">
    <source>
        <dbReference type="ARBA" id="ARBA00023172"/>
    </source>
</evidence>
<comment type="caution">
    <text evidence="6">The sequence shown here is derived from an EMBL/GenBank/DDBJ whole genome shotgun (WGS) entry which is preliminary data.</text>
</comment>
<dbReference type="GO" id="GO:0006310">
    <property type="term" value="P:DNA recombination"/>
    <property type="evidence" value="ECO:0007669"/>
    <property type="project" value="UniProtKB-KW"/>
</dbReference>
<proteinExistence type="inferred from homology"/>
<feature type="domain" description="Tyr recombinase" evidence="5">
    <location>
        <begin position="97"/>
        <end position="284"/>
    </location>
</feature>
<dbReference type="GO" id="GO:0003677">
    <property type="term" value="F:DNA binding"/>
    <property type="evidence" value="ECO:0007669"/>
    <property type="project" value="UniProtKB-KW"/>
</dbReference>
<dbReference type="InterPro" id="IPR013762">
    <property type="entry name" value="Integrase-like_cat_sf"/>
</dbReference>
<dbReference type="Gene3D" id="1.10.443.10">
    <property type="entry name" value="Intergrase catalytic core"/>
    <property type="match status" value="1"/>
</dbReference>
<reference evidence="6 7" key="1">
    <citation type="submission" date="2018-08" db="EMBL/GenBank/DDBJ databases">
        <title>Recombination of ecologically and evolutionarily significant loci maintains genetic cohesion in the Pseudomonas syringae species complex.</title>
        <authorList>
            <person name="Dillon M."/>
            <person name="Thakur S."/>
            <person name="Almeida R.N.D."/>
            <person name="Weir B.S."/>
            <person name="Guttman D.S."/>
        </authorList>
    </citation>
    <scope>NUCLEOTIDE SEQUENCE [LARGE SCALE GENOMIC DNA]</scope>
    <source>
        <strain evidence="6 7">ICMP 13685</strain>
    </source>
</reference>
<dbReference type="PANTHER" id="PTHR30629">
    <property type="entry name" value="PROPHAGE INTEGRASE"/>
    <property type="match status" value="1"/>
</dbReference>
<dbReference type="InterPro" id="IPR053876">
    <property type="entry name" value="Phage_int_M"/>
</dbReference>